<dbReference type="PANTHER" id="PTHR33845">
    <property type="entry name" value="C2H2-TYPE DOMAIN-CONTAINING PROTEIN"/>
    <property type="match status" value="1"/>
</dbReference>
<dbReference type="PANTHER" id="PTHR33845:SF1">
    <property type="entry name" value="C2H2-TYPE DOMAIN-CONTAINING PROTEIN"/>
    <property type="match status" value="1"/>
</dbReference>
<dbReference type="EMBL" id="CACRXK020009546">
    <property type="protein sequence ID" value="CAB4017432.1"/>
    <property type="molecule type" value="Genomic_DNA"/>
</dbReference>
<dbReference type="AlphaFoldDB" id="A0A7D9EWW2"/>
<keyword evidence="2" id="KW-1185">Reference proteome</keyword>
<dbReference type="Proteomes" id="UP001152795">
    <property type="component" value="Unassembled WGS sequence"/>
</dbReference>
<name>A0A7D9EWW2_PARCT</name>
<organism evidence="1 2">
    <name type="scientific">Paramuricea clavata</name>
    <name type="common">Red gorgonian</name>
    <name type="synonym">Violescent sea-whip</name>
    <dbReference type="NCBI Taxonomy" id="317549"/>
    <lineage>
        <taxon>Eukaryota</taxon>
        <taxon>Metazoa</taxon>
        <taxon>Cnidaria</taxon>
        <taxon>Anthozoa</taxon>
        <taxon>Octocorallia</taxon>
        <taxon>Malacalcyonacea</taxon>
        <taxon>Plexauridae</taxon>
        <taxon>Paramuricea</taxon>
    </lineage>
</organism>
<gene>
    <name evidence="1" type="ORF">PACLA_8A047705</name>
</gene>
<reference evidence="1" key="1">
    <citation type="submission" date="2020-04" db="EMBL/GenBank/DDBJ databases">
        <authorList>
            <person name="Alioto T."/>
            <person name="Alioto T."/>
            <person name="Gomez Garrido J."/>
        </authorList>
    </citation>
    <scope>NUCLEOTIDE SEQUENCE</scope>
    <source>
        <strain evidence="1">A484AB</strain>
    </source>
</reference>
<accession>A0A7D9EWW2</accession>
<protein>
    <submittedName>
        <fullName evidence="1">Uncharacterized protein</fullName>
    </submittedName>
</protein>
<dbReference type="OrthoDB" id="5980564at2759"/>
<evidence type="ECO:0000313" key="1">
    <source>
        <dbReference type="EMBL" id="CAB4017432.1"/>
    </source>
</evidence>
<evidence type="ECO:0000313" key="2">
    <source>
        <dbReference type="Proteomes" id="UP001152795"/>
    </source>
</evidence>
<proteinExistence type="predicted"/>
<sequence length="129" mass="14148">MDFSDPQGGKGSCDRKAATIKSHMAVHLNSGHDIENPVQMKEEIDSFGGVPGVEFTICGSRYSKGCRNIKWSGVGLLNNIQFNEEGLKVWKEYNVGHGKSILWKNIDAPGEEIVTSVVIKKSPSKPNFV</sequence>
<comment type="caution">
    <text evidence="1">The sequence shown here is derived from an EMBL/GenBank/DDBJ whole genome shotgun (WGS) entry which is preliminary data.</text>
</comment>